<sequence>MTLYLYPLPGASYHTIDNIHNFSSSSSEKSSTSDEQPCCAFESVAEPSRAARPIDSHFLLLLDVRRERIYRTHTYHLPLPQVPDRHERLAGQVSTSFRTQPYGTWVKENHDGALDILQQKYNPSIPDATIRICASTYNGPFLLNSSLDWTYVSQSAVIIRWQGADPSSKPVLFTNSDSMGIGCRKARPSTAPRHAQVSELEHLEELADVETAVGMLTAAEVLVRFGHQPARTLLLGLMLGEASDAPKVSEYLHSYTGNTYSGRVLSPCS</sequence>
<accession>A0AAD4M520</accession>
<keyword evidence="2" id="KW-1185">Reference proteome</keyword>
<name>A0AAD4M520_9AGAM</name>
<dbReference type="EMBL" id="WTXG01000020">
    <property type="protein sequence ID" value="KAI0300041.1"/>
    <property type="molecule type" value="Genomic_DNA"/>
</dbReference>
<gene>
    <name evidence="1" type="ORF">B0F90DRAFT_1817836</name>
</gene>
<comment type="caution">
    <text evidence="1">The sequence shown here is derived from an EMBL/GenBank/DDBJ whole genome shotgun (WGS) entry which is preliminary data.</text>
</comment>
<protein>
    <submittedName>
        <fullName evidence="1">Uncharacterized protein</fullName>
    </submittedName>
</protein>
<dbReference type="AlphaFoldDB" id="A0AAD4M520"/>
<evidence type="ECO:0000313" key="2">
    <source>
        <dbReference type="Proteomes" id="UP001203297"/>
    </source>
</evidence>
<proteinExistence type="predicted"/>
<organism evidence="1 2">
    <name type="scientific">Multifurca ochricompacta</name>
    <dbReference type="NCBI Taxonomy" id="376703"/>
    <lineage>
        <taxon>Eukaryota</taxon>
        <taxon>Fungi</taxon>
        <taxon>Dikarya</taxon>
        <taxon>Basidiomycota</taxon>
        <taxon>Agaricomycotina</taxon>
        <taxon>Agaricomycetes</taxon>
        <taxon>Russulales</taxon>
        <taxon>Russulaceae</taxon>
        <taxon>Multifurca</taxon>
    </lineage>
</organism>
<evidence type="ECO:0000313" key="1">
    <source>
        <dbReference type="EMBL" id="KAI0300041.1"/>
    </source>
</evidence>
<reference evidence="1" key="1">
    <citation type="journal article" date="2022" name="New Phytol.">
        <title>Evolutionary transition to the ectomycorrhizal habit in the genomes of a hyperdiverse lineage of mushroom-forming fungi.</title>
        <authorList>
            <person name="Looney B."/>
            <person name="Miyauchi S."/>
            <person name="Morin E."/>
            <person name="Drula E."/>
            <person name="Courty P.E."/>
            <person name="Kohler A."/>
            <person name="Kuo A."/>
            <person name="LaButti K."/>
            <person name="Pangilinan J."/>
            <person name="Lipzen A."/>
            <person name="Riley R."/>
            <person name="Andreopoulos W."/>
            <person name="He G."/>
            <person name="Johnson J."/>
            <person name="Nolan M."/>
            <person name="Tritt A."/>
            <person name="Barry K.W."/>
            <person name="Grigoriev I.V."/>
            <person name="Nagy L.G."/>
            <person name="Hibbett D."/>
            <person name="Henrissat B."/>
            <person name="Matheny P.B."/>
            <person name="Labbe J."/>
            <person name="Martin F.M."/>
        </authorList>
    </citation>
    <scope>NUCLEOTIDE SEQUENCE</scope>
    <source>
        <strain evidence="1">BPL690</strain>
    </source>
</reference>
<dbReference type="Proteomes" id="UP001203297">
    <property type="component" value="Unassembled WGS sequence"/>
</dbReference>